<feature type="compositionally biased region" description="Polar residues" evidence="1">
    <location>
        <begin position="948"/>
        <end position="965"/>
    </location>
</feature>
<feature type="region of interest" description="Disordered" evidence="1">
    <location>
        <begin position="354"/>
        <end position="400"/>
    </location>
</feature>
<reference evidence="2 3" key="1">
    <citation type="submission" date="2021-02" db="EMBL/GenBank/DDBJ databases">
        <title>Leishmania (Mundinia) enrietti genome sequencing and assembly.</title>
        <authorList>
            <person name="Almutairi H."/>
            <person name="Gatherer D."/>
        </authorList>
    </citation>
    <scope>NUCLEOTIDE SEQUENCE [LARGE SCALE GENOMIC DNA]</scope>
    <source>
        <strain evidence="2">CUR178</strain>
    </source>
</reference>
<dbReference type="AlphaFoldDB" id="A0A836GDS1"/>
<feature type="compositionally biased region" description="Polar residues" evidence="1">
    <location>
        <begin position="482"/>
        <end position="493"/>
    </location>
</feature>
<dbReference type="PANTHER" id="PTHR39666:SF1">
    <property type="entry name" value="NUCLEAR PORE COMPLEX NUP2_50_61 DOMAIN-CONTAINING PROTEIN"/>
    <property type="match status" value="1"/>
</dbReference>
<evidence type="ECO:0000313" key="3">
    <source>
        <dbReference type="Proteomes" id="UP000674179"/>
    </source>
</evidence>
<dbReference type="RefSeq" id="XP_067688036.1">
    <property type="nucleotide sequence ID" value="XM_067831933.1"/>
</dbReference>
<comment type="caution">
    <text evidence="2">The sequence shown here is derived from an EMBL/GenBank/DDBJ whole genome shotgun (WGS) entry which is preliminary data.</text>
</comment>
<protein>
    <submittedName>
        <fullName evidence="2">Uncharacterized protein</fullName>
    </submittedName>
</protein>
<sequence>MKFCVVGAPLAFNIAFDAKHCDSFKSIFAKVQEAAGKATPLDAYDLYTTTLSSLTGELVAAAGPLCSTDTPATLHLDSTQSDPHVLMLVRKGAGKERGSMQNVSSRTINVARDPGSESSITTASTSPIPMATPSAADEYRRRVSAMHVKCKPGEIDKVEVLLDRYRDCEEGVLQQLVKRYGPEPAPGEVDLAPAAAVEATSIGAVRESPLLQRSSACKADIGEETAYYHRLVAIYSTYRPEKLSKVKGTLRRYAGREEEVIRQLVMKYGPEPPAERVTDAKASVAAAEELASPPGVALQQSMTSVSDAETPVHAEARLPLVEEPLFQSSLVASKSDEATASRVRAIATVVSSVCGDSTEEPKPSNSERRPLPTAASSLADPLPDHTSPSPAVAPSNKASAAESMAINDRYRESRDALCQAYNPAKLHTVQGSVEKLAGEVVASIQQLVECSEEGPAPLMPGAAAGTDAVSCTSPSATSATTNVPESAASSSIGDSKPASPVEQPREVPSNLRQRIVAMIAAHEPEKLDRVDRILEVYRNREEEVIAKLEMRYAPHRGENIAGEPKASDADATAETGSSWAAVSTTPASAALLPIPHFPSPNTLPARPTVAVAATPRAVRVEAVLPAAAGVADAQQSNTLHGRAPLLTAHRVVATHLENVGQMSLRERYWATWRAHYVQKRAAALLQQELWVKISGGAADLFRLNDSVEPAYTVSNLAVIATQEEGGGGGGSQGRAFSSELQIALRALLASLRHCVESRVIEALSSDELQMADAIVRHWSTPENLCPVTDSPELAHALQQSAHLIGQLGDLITVIRAQAGQLQRLKALHRGVVEHMDHIQANSDALEKLQAQLKAANKHRRALEQELQRISGAGAESHAGRPPSRRVRAASEERKDAQIAQLQRELAKTRNSLFLSKKAEKKMQVQLQQCHAREARQKHEGRHFLSKSARYSTPSPAYAQPRSQSAGVGDGAHMSLSSSPRWRHTRASTPRGLFSYAVPQETPRGRSTSLMKVNGRVISSIRKPDAATAEQNRTNTSIDGSTPWPSSRNVVASKEVELGPCPNCFTPLTSCCGEEMGPASERAAFCFSCRRYFTFGALRTRSARKVVEQL</sequence>
<dbReference type="OrthoDB" id="277199at2759"/>
<evidence type="ECO:0000313" key="2">
    <source>
        <dbReference type="EMBL" id="KAG5465437.1"/>
    </source>
</evidence>
<dbReference type="PANTHER" id="PTHR39666">
    <property type="entry name" value="RANBP2-TYPE DOMAIN-CONTAINING PROTEIN"/>
    <property type="match status" value="1"/>
</dbReference>
<feature type="compositionally biased region" description="Low complexity" evidence="1">
    <location>
        <begin position="472"/>
        <end position="481"/>
    </location>
</feature>
<feature type="region of interest" description="Disordered" evidence="1">
    <location>
        <begin position="924"/>
        <end position="987"/>
    </location>
</feature>
<dbReference type="KEGG" id="lenr:94167443"/>
<feature type="region of interest" description="Disordered" evidence="1">
    <location>
        <begin position="472"/>
        <end position="508"/>
    </location>
</feature>
<feature type="region of interest" description="Disordered" evidence="1">
    <location>
        <begin position="111"/>
        <end position="132"/>
    </location>
</feature>
<dbReference type="Proteomes" id="UP000674179">
    <property type="component" value="Chromosome 36"/>
</dbReference>
<organism evidence="2 3">
    <name type="scientific">Leishmania enriettii</name>
    <dbReference type="NCBI Taxonomy" id="5663"/>
    <lineage>
        <taxon>Eukaryota</taxon>
        <taxon>Discoba</taxon>
        <taxon>Euglenozoa</taxon>
        <taxon>Kinetoplastea</taxon>
        <taxon>Metakinetoplastina</taxon>
        <taxon>Trypanosomatida</taxon>
        <taxon>Trypanosomatidae</taxon>
        <taxon>Leishmaniinae</taxon>
        <taxon>Leishmania</taxon>
    </lineage>
</organism>
<keyword evidence="3" id="KW-1185">Reference proteome</keyword>
<evidence type="ECO:0000256" key="1">
    <source>
        <dbReference type="SAM" id="MobiDB-lite"/>
    </source>
</evidence>
<feature type="region of interest" description="Disordered" evidence="1">
    <location>
        <begin position="1022"/>
        <end position="1045"/>
    </location>
</feature>
<feature type="region of interest" description="Disordered" evidence="1">
    <location>
        <begin position="869"/>
        <end position="898"/>
    </location>
</feature>
<dbReference type="GeneID" id="94167443"/>
<accession>A0A836GDS1</accession>
<feature type="compositionally biased region" description="Basic and acidic residues" evidence="1">
    <location>
        <begin position="359"/>
        <end position="370"/>
    </location>
</feature>
<feature type="compositionally biased region" description="Low complexity" evidence="1">
    <location>
        <begin position="116"/>
        <end position="126"/>
    </location>
</feature>
<gene>
    <name evidence="2" type="ORF">CUR178_00140</name>
</gene>
<dbReference type="EMBL" id="JAFHKP010000036">
    <property type="protein sequence ID" value="KAG5465437.1"/>
    <property type="molecule type" value="Genomic_DNA"/>
</dbReference>
<proteinExistence type="predicted"/>
<name>A0A836GDS1_LEIEN</name>
<feature type="compositionally biased region" description="Polar residues" evidence="1">
    <location>
        <begin position="1028"/>
        <end position="1045"/>
    </location>
</feature>